<sequence>MNWTEGTLARHSRRKGWDKDVARQNQYFAKARARKNAPSSSKGLDVVSFVPDYIQQPQRSHERHSASSTPAKKQKTPKRKLIHKQYDINRTSGNGLAQGINLELPKPNDEIQNTPARPSDKNGQEPDIATKRRKLLEKVDWTGVSIQKPLMVNSNWREERRHTQRGISNFRQDPRTVLSIYQPDQNFHSHERTLGRLSNEEMRINIGSQNLRWSRESNSVRSLATRQGLTSNPGSSPDSSLSLAPRSPYQQPPNVQTPVKTTRNSRNFNKSLDQRGFRNQLSSSLETALNTVHAHTDQNDNARGVTDQPRFVVKATTPTIHQPQPTREIRPMFDIRSPELVENMSTTAVVGARRQSSDRITSEDIRWHVWLNPNTTTSQKQPTQTSGMREPSASISPGISHFWPSSEEHSEKQSPPQHGTPRQISLSQIDEPQLQSFTTGPSRIPSPDSVQRDIPDSLPKSAEVQKEDGLAAPTTLETCKLHENLSHDKGESCIKPQSDALTPARTISRKTTNARDLLELLDENEDRNPVMTEKQVERQATPDVEDEDEIWKSFVFGKDTFEITRKAREEAQEQTKRDLGLRRTNGPRTFEDPLLSSSSTAPRSDIAEPPSPSRNRSLLAKQAPGITGDQTENLSCTYSYSDLEEESPSEAAAKTDTTDAIDSIVAQPSSPEPPQADFRFYQPQLFVGRLAGDIPPDRSAVPLISSRKGRRGRKQRDKGRPDFRAIPNHDDDPIEED</sequence>
<dbReference type="AlphaFoldDB" id="A0A395SZJ8"/>
<dbReference type="EMBL" id="PXOG01000083">
    <property type="protein sequence ID" value="RGP77840.1"/>
    <property type="molecule type" value="Genomic_DNA"/>
</dbReference>
<organism evidence="2 3">
    <name type="scientific">Fusarium longipes</name>
    <dbReference type="NCBI Taxonomy" id="694270"/>
    <lineage>
        <taxon>Eukaryota</taxon>
        <taxon>Fungi</taxon>
        <taxon>Dikarya</taxon>
        <taxon>Ascomycota</taxon>
        <taxon>Pezizomycotina</taxon>
        <taxon>Sordariomycetes</taxon>
        <taxon>Hypocreomycetidae</taxon>
        <taxon>Hypocreales</taxon>
        <taxon>Nectriaceae</taxon>
        <taxon>Fusarium</taxon>
    </lineage>
</organism>
<feature type="compositionally biased region" description="Low complexity" evidence="1">
    <location>
        <begin position="372"/>
        <end position="386"/>
    </location>
</feature>
<dbReference type="Proteomes" id="UP000266234">
    <property type="component" value="Unassembled WGS sequence"/>
</dbReference>
<feature type="compositionally biased region" description="Basic residues" evidence="1">
    <location>
        <begin position="707"/>
        <end position="717"/>
    </location>
</feature>
<feature type="region of interest" description="Disordered" evidence="1">
    <location>
        <begin position="638"/>
        <end position="657"/>
    </location>
</feature>
<feature type="compositionally biased region" description="Polar residues" evidence="1">
    <location>
        <begin position="214"/>
        <end position="228"/>
    </location>
</feature>
<gene>
    <name evidence="2" type="ORF">FLONG3_4016</name>
</gene>
<reference evidence="2 3" key="1">
    <citation type="journal article" date="2018" name="PLoS Pathog.">
        <title>Evolution of structural diversity of trichothecenes, a family of toxins produced by plant pathogenic and entomopathogenic fungi.</title>
        <authorList>
            <person name="Proctor R.H."/>
            <person name="McCormick S.P."/>
            <person name="Kim H.S."/>
            <person name="Cardoza R.E."/>
            <person name="Stanley A.M."/>
            <person name="Lindo L."/>
            <person name="Kelly A."/>
            <person name="Brown D.W."/>
            <person name="Lee T."/>
            <person name="Vaughan M.M."/>
            <person name="Alexander N.J."/>
            <person name="Busman M."/>
            <person name="Gutierrez S."/>
        </authorList>
    </citation>
    <scope>NUCLEOTIDE SEQUENCE [LARGE SCALE GENOMIC DNA]</scope>
    <source>
        <strain evidence="2 3">NRRL 20695</strain>
    </source>
</reference>
<feature type="compositionally biased region" description="Basic and acidic residues" evidence="1">
    <location>
        <begin position="118"/>
        <end position="127"/>
    </location>
</feature>
<feature type="compositionally biased region" description="Basic and acidic residues" evidence="1">
    <location>
        <begin position="718"/>
        <end position="731"/>
    </location>
</feature>
<keyword evidence="3" id="KW-1185">Reference proteome</keyword>
<proteinExistence type="predicted"/>
<feature type="region of interest" description="Disordered" evidence="1">
    <location>
        <begin position="690"/>
        <end position="737"/>
    </location>
</feature>
<name>A0A395SZJ8_9HYPO</name>
<protein>
    <submittedName>
        <fullName evidence="2">Uncharacterized protein</fullName>
    </submittedName>
</protein>
<feature type="region of interest" description="Disordered" evidence="1">
    <location>
        <begin position="1"/>
        <end position="127"/>
    </location>
</feature>
<feature type="compositionally biased region" description="Polar residues" evidence="1">
    <location>
        <begin position="413"/>
        <end position="441"/>
    </location>
</feature>
<evidence type="ECO:0000256" key="1">
    <source>
        <dbReference type="SAM" id="MobiDB-lite"/>
    </source>
</evidence>
<accession>A0A395SZJ8</accession>
<feature type="region of interest" description="Disordered" evidence="1">
    <location>
        <begin position="214"/>
        <end position="270"/>
    </location>
</feature>
<dbReference type="OrthoDB" id="5426563at2759"/>
<feature type="compositionally biased region" description="Basic residues" evidence="1">
    <location>
        <begin position="72"/>
        <end position="83"/>
    </location>
</feature>
<feature type="region of interest" description="Disordered" evidence="1">
    <location>
        <begin position="568"/>
        <end position="617"/>
    </location>
</feature>
<feature type="compositionally biased region" description="Low complexity" evidence="1">
    <location>
        <begin position="229"/>
        <end position="248"/>
    </location>
</feature>
<feature type="region of interest" description="Disordered" evidence="1">
    <location>
        <begin position="371"/>
        <end position="471"/>
    </location>
</feature>
<feature type="compositionally biased region" description="Polar residues" evidence="1">
    <location>
        <begin position="252"/>
        <end position="270"/>
    </location>
</feature>
<evidence type="ECO:0000313" key="3">
    <source>
        <dbReference type="Proteomes" id="UP000266234"/>
    </source>
</evidence>
<evidence type="ECO:0000313" key="2">
    <source>
        <dbReference type="EMBL" id="RGP77840.1"/>
    </source>
</evidence>
<comment type="caution">
    <text evidence="2">The sequence shown here is derived from an EMBL/GenBank/DDBJ whole genome shotgun (WGS) entry which is preliminary data.</text>
</comment>
<feature type="compositionally biased region" description="Basic and acidic residues" evidence="1">
    <location>
        <begin position="568"/>
        <end position="581"/>
    </location>
</feature>